<dbReference type="GO" id="GO:0008270">
    <property type="term" value="F:zinc ion binding"/>
    <property type="evidence" value="ECO:0007669"/>
    <property type="project" value="UniProtKB-UniRule"/>
</dbReference>
<organism evidence="4 5">
    <name type="scientific">Filobasidium floriforme</name>
    <dbReference type="NCBI Taxonomy" id="5210"/>
    <lineage>
        <taxon>Eukaryota</taxon>
        <taxon>Fungi</taxon>
        <taxon>Dikarya</taxon>
        <taxon>Basidiomycota</taxon>
        <taxon>Agaricomycotina</taxon>
        <taxon>Tremellomycetes</taxon>
        <taxon>Filobasidiales</taxon>
        <taxon>Filobasidiaceae</taxon>
        <taxon>Filobasidium</taxon>
    </lineage>
</organism>
<feature type="compositionally biased region" description="Acidic residues" evidence="2">
    <location>
        <begin position="218"/>
        <end position="233"/>
    </location>
</feature>
<dbReference type="Pfam" id="PF04438">
    <property type="entry name" value="zf-HIT"/>
    <property type="match status" value="1"/>
</dbReference>
<dbReference type="CDD" id="cd23024">
    <property type="entry name" value="zf-HIT_ZNHIT2-3"/>
    <property type="match status" value="1"/>
</dbReference>
<feature type="compositionally biased region" description="Acidic residues" evidence="2">
    <location>
        <begin position="106"/>
        <end position="117"/>
    </location>
</feature>
<comment type="caution">
    <text evidence="4">The sequence shown here is derived from an EMBL/GenBank/DDBJ whole genome shotgun (WGS) entry which is preliminary data.</text>
</comment>
<name>A0A8K0JHX2_9TREE</name>
<dbReference type="InterPro" id="IPR007529">
    <property type="entry name" value="Znf_HIT"/>
</dbReference>
<proteinExistence type="predicted"/>
<evidence type="ECO:0000256" key="1">
    <source>
        <dbReference type="PROSITE-ProRule" id="PRU00453"/>
    </source>
</evidence>
<gene>
    <name evidence="4" type="ORF">FFLO_06083</name>
</gene>
<feature type="compositionally biased region" description="Acidic residues" evidence="2">
    <location>
        <begin position="152"/>
        <end position="168"/>
    </location>
</feature>
<dbReference type="Gene3D" id="3.30.60.190">
    <property type="match status" value="1"/>
</dbReference>
<accession>A0A8K0JHX2</accession>
<keyword evidence="5" id="KW-1185">Reference proteome</keyword>
<evidence type="ECO:0000313" key="4">
    <source>
        <dbReference type="EMBL" id="KAG7528527.1"/>
    </source>
</evidence>
<reference evidence="4" key="1">
    <citation type="submission" date="2020-04" db="EMBL/GenBank/DDBJ databases">
        <title>Analysis of mating type loci in Filobasidium floriforme.</title>
        <authorList>
            <person name="Nowrousian M."/>
        </authorList>
    </citation>
    <scope>NUCLEOTIDE SEQUENCE</scope>
    <source>
        <strain evidence="4">CBS 6242</strain>
    </source>
</reference>
<dbReference type="AlphaFoldDB" id="A0A8K0JHX2"/>
<dbReference type="OrthoDB" id="18412at2759"/>
<protein>
    <recommendedName>
        <fullName evidence="3">HIT-type domain-containing protein</fullName>
    </recommendedName>
</protein>
<feature type="region of interest" description="Disordered" evidence="2">
    <location>
        <begin position="103"/>
        <end position="130"/>
    </location>
</feature>
<keyword evidence="1" id="KW-0479">Metal-binding</keyword>
<dbReference type="PROSITE" id="PS51083">
    <property type="entry name" value="ZF_HIT"/>
    <property type="match status" value="1"/>
</dbReference>
<feature type="region of interest" description="Disordered" evidence="2">
    <location>
        <begin position="212"/>
        <end position="233"/>
    </location>
</feature>
<feature type="domain" description="HIT-type" evidence="3">
    <location>
        <begin position="33"/>
        <end position="66"/>
    </location>
</feature>
<dbReference type="Proteomes" id="UP000812966">
    <property type="component" value="Unassembled WGS sequence"/>
</dbReference>
<dbReference type="EMBL" id="JABELV010000178">
    <property type="protein sequence ID" value="KAG7528527.1"/>
    <property type="molecule type" value="Genomic_DNA"/>
</dbReference>
<evidence type="ECO:0000256" key="2">
    <source>
        <dbReference type="SAM" id="MobiDB-lite"/>
    </source>
</evidence>
<sequence>MSNLHLNRRKPIRLPFSTKLKSTHLNQVEQTDCGICREKKSKYVCPRCNIFYCSLDCFRSPQHVQCSEPFYAASIRESIAQNPSSTDEEKKGMFTILERFERGADGDSDQGLDEIGGDEGRGQEGGNGIGASKLEDLYRGLIASETGTDGQEGNEEEDSDNEEDEEAREELVRKLEGVDLDSLAPQDLFALLPAAHRKKFVGALQSEKGRARLVRDAEADEMHEDEDDELGDSDEEVAAAGDDWQGWWAPTGVVLQLDGDEDDEDEPFEQGQDALKDRAAVSEKPNMLDEAVSGKISIPETVVMGLRFNLMAICLAYVITIKTFIPGTGTLQNLLSSSDLKTGNTNDRKVERIRASLKGTVGFLFDPRSTWKAGGMADVEGEIYGGMDMGSEGTEYLQDLVDLVRPPLDVTEPHPVRLVISDLYSLFSSAHSSTESIRDKQVLKKLEFYYVLAGLIGRTGWMELERVISVRIERLREARGESIEEGEDEEKEREGFIVQAEEPVRRIGDPVATSKIVEL</sequence>
<feature type="region of interest" description="Disordered" evidence="2">
    <location>
        <begin position="144"/>
        <end position="170"/>
    </location>
</feature>
<dbReference type="PANTHER" id="PTHR15555:SF0">
    <property type="entry name" value="ZINC FINGER HIT DOMAIN-CONTAINING PROTEIN 2"/>
    <property type="match status" value="1"/>
</dbReference>
<evidence type="ECO:0000313" key="5">
    <source>
        <dbReference type="Proteomes" id="UP000812966"/>
    </source>
</evidence>
<evidence type="ECO:0000259" key="3">
    <source>
        <dbReference type="PROSITE" id="PS51083"/>
    </source>
</evidence>
<dbReference type="SUPFAM" id="SSF144232">
    <property type="entry name" value="HIT/MYND zinc finger-like"/>
    <property type="match status" value="1"/>
</dbReference>
<keyword evidence="1" id="KW-0862">Zinc</keyword>
<dbReference type="InterPro" id="IPR039646">
    <property type="entry name" value="ZNHIT2"/>
</dbReference>
<keyword evidence="1" id="KW-0863">Zinc-finger</keyword>
<dbReference type="PANTHER" id="PTHR15555">
    <property type="entry name" value="ZINC FINGER HIT DOMAIN CONTAINING PROTEIN 2 PROTEIN FON -RELATED"/>
    <property type="match status" value="1"/>
</dbReference>